<gene>
    <name evidence="6" type="ORF">L1F31_00910</name>
</gene>
<name>A0ABY5ST25_9MICO</name>
<dbReference type="Pfam" id="PF13180">
    <property type="entry name" value="PDZ_2"/>
    <property type="match status" value="1"/>
</dbReference>
<dbReference type="SUPFAM" id="SSF50494">
    <property type="entry name" value="Trypsin-like serine proteases"/>
    <property type="match status" value="1"/>
</dbReference>
<feature type="domain" description="PDZ" evidence="5">
    <location>
        <begin position="364"/>
        <end position="426"/>
    </location>
</feature>
<feature type="compositionally biased region" description="Polar residues" evidence="3">
    <location>
        <begin position="435"/>
        <end position="452"/>
    </location>
</feature>
<dbReference type="PANTHER" id="PTHR43343:SF3">
    <property type="entry name" value="PROTEASE DO-LIKE 8, CHLOROPLASTIC"/>
    <property type="match status" value="1"/>
</dbReference>
<accession>A0ABY5ST25</accession>
<dbReference type="Proteomes" id="UP001064879">
    <property type="component" value="Chromosome"/>
</dbReference>
<evidence type="ECO:0000256" key="1">
    <source>
        <dbReference type="ARBA" id="ARBA00022670"/>
    </source>
</evidence>
<feature type="region of interest" description="Disordered" evidence="3">
    <location>
        <begin position="83"/>
        <end position="141"/>
    </location>
</feature>
<feature type="compositionally biased region" description="Low complexity" evidence="3">
    <location>
        <begin position="355"/>
        <end position="382"/>
    </location>
</feature>
<proteinExistence type="predicted"/>
<dbReference type="GO" id="GO:0006508">
    <property type="term" value="P:proteolysis"/>
    <property type="evidence" value="ECO:0007669"/>
    <property type="project" value="UniProtKB-KW"/>
</dbReference>
<dbReference type="InterPro" id="IPR001940">
    <property type="entry name" value="Peptidase_S1C"/>
</dbReference>
<sequence>MNESRRTRSAHARTGAGHSGENTFGTETTAAAVTGSRPRRRRLALAVTGAAAALALSIGTAAGLPAAAATHVGTVAAGTAIPFTGQPTNPRQGGSGQGGYSGGTTPGGSGSYGGGTQSPGTSQGGDGSSQQDATPASAKESTGVVLIDTQLGYENAEAAGTGMVLSKDGLVLTNNHVIADSTKIAVTVATTGKTYKASVVGSDATKDVAVLKLKGASDLTPATIDNDSVSVGDDVTAVGNSEGGGQLQAADGAVTDLGASVTTTAQGTEDSETLDGMIQVQADIVSGDSGGALLDDQGEVVGMNTAASSGSAVVTGYAIPIESALSTAESIIAGEQTSTNTLGYPAFLGIGVGQSGKQDQSGGQSQSGSAGSQYGQSGASSQTDGATVAGVYEDTPAAQAGLTAGDTITAIDSTPITDGTSLSNAISEHKPGDTVSLTWTDASGQSHTSKVTLTEGPAA</sequence>
<dbReference type="CDD" id="cd06779">
    <property type="entry name" value="cpPDZ_Deg_HtrA-like"/>
    <property type="match status" value="1"/>
</dbReference>
<dbReference type="InterPro" id="IPR006311">
    <property type="entry name" value="TAT_signal"/>
</dbReference>
<feature type="compositionally biased region" description="Gly residues" evidence="3">
    <location>
        <begin position="93"/>
        <end position="127"/>
    </location>
</feature>
<keyword evidence="1 6" id="KW-0645">Protease</keyword>
<evidence type="ECO:0000259" key="5">
    <source>
        <dbReference type="PROSITE" id="PS50106"/>
    </source>
</evidence>
<dbReference type="GO" id="GO:0008233">
    <property type="term" value="F:peptidase activity"/>
    <property type="evidence" value="ECO:0007669"/>
    <property type="project" value="UniProtKB-KW"/>
</dbReference>
<dbReference type="PANTHER" id="PTHR43343">
    <property type="entry name" value="PEPTIDASE S12"/>
    <property type="match status" value="1"/>
</dbReference>
<dbReference type="SUPFAM" id="SSF50156">
    <property type="entry name" value="PDZ domain-like"/>
    <property type="match status" value="1"/>
</dbReference>
<dbReference type="Gene3D" id="2.30.42.10">
    <property type="match status" value="1"/>
</dbReference>
<feature type="transmembrane region" description="Helical" evidence="4">
    <location>
        <begin position="43"/>
        <end position="64"/>
    </location>
</feature>
<feature type="region of interest" description="Disordered" evidence="3">
    <location>
        <begin position="354"/>
        <end position="385"/>
    </location>
</feature>
<evidence type="ECO:0000256" key="2">
    <source>
        <dbReference type="ARBA" id="ARBA00022801"/>
    </source>
</evidence>
<dbReference type="EMBL" id="CP093443">
    <property type="protein sequence ID" value="UVI36256.1"/>
    <property type="molecule type" value="Genomic_DNA"/>
</dbReference>
<keyword evidence="7" id="KW-1185">Reference proteome</keyword>
<protein>
    <submittedName>
        <fullName evidence="6">S1C family serine protease</fullName>
    </submittedName>
</protein>
<dbReference type="PROSITE" id="PS51318">
    <property type="entry name" value="TAT"/>
    <property type="match status" value="1"/>
</dbReference>
<evidence type="ECO:0000313" key="6">
    <source>
        <dbReference type="EMBL" id="UVI36256.1"/>
    </source>
</evidence>
<keyword evidence="4" id="KW-1133">Transmembrane helix</keyword>
<feature type="region of interest" description="Disordered" evidence="3">
    <location>
        <begin position="1"/>
        <end position="27"/>
    </location>
</feature>
<dbReference type="InterPro" id="IPR051201">
    <property type="entry name" value="Chloro_Bact_Ser_Proteases"/>
</dbReference>
<dbReference type="InterPro" id="IPR036034">
    <property type="entry name" value="PDZ_sf"/>
</dbReference>
<dbReference type="Pfam" id="PF13365">
    <property type="entry name" value="Trypsin_2"/>
    <property type="match status" value="1"/>
</dbReference>
<feature type="region of interest" description="Disordered" evidence="3">
    <location>
        <begin position="418"/>
        <end position="459"/>
    </location>
</feature>
<dbReference type="InterPro" id="IPR009003">
    <property type="entry name" value="Peptidase_S1_PA"/>
</dbReference>
<keyword evidence="2" id="KW-0378">Hydrolase</keyword>
<evidence type="ECO:0000256" key="3">
    <source>
        <dbReference type="SAM" id="MobiDB-lite"/>
    </source>
</evidence>
<keyword evidence="4" id="KW-0812">Transmembrane</keyword>
<keyword evidence="4" id="KW-0472">Membrane</keyword>
<evidence type="ECO:0000313" key="7">
    <source>
        <dbReference type="Proteomes" id="UP001064879"/>
    </source>
</evidence>
<dbReference type="PROSITE" id="PS50106">
    <property type="entry name" value="PDZ"/>
    <property type="match status" value="1"/>
</dbReference>
<reference evidence="6" key="1">
    <citation type="submission" date="2022-03" db="EMBL/GenBank/DDBJ databases">
        <title>Brevibacterium spongiae sp. nov., isolated from marine sponge.</title>
        <authorList>
            <person name="Li Z."/>
            <person name="Zhang M."/>
        </authorList>
    </citation>
    <scope>NUCLEOTIDE SEQUENCE</scope>
    <source>
        <strain evidence="6">WHS-Z9</strain>
    </source>
</reference>
<dbReference type="InterPro" id="IPR001478">
    <property type="entry name" value="PDZ"/>
</dbReference>
<dbReference type="SMART" id="SM00228">
    <property type="entry name" value="PDZ"/>
    <property type="match status" value="1"/>
</dbReference>
<organism evidence="6 7">
    <name type="scientific">Brevibacterium spongiae</name>
    <dbReference type="NCBI Taxonomy" id="2909672"/>
    <lineage>
        <taxon>Bacteria</taxon>
        <taxon>Bacillati</taxon>
        <taxon>Actinomycetota</taxon>
        <taxon>Actinomycetes</taxon>
        <taxon>Micrococcales</taxon>
        <taxon>Brevibacteriaceae</taxon>
        <taxon>Brevibacterium</taxon>
    </lineage>
</organism>
<evidence type="ECO:0000256" key="4">
    <source>
        <dbReference type="SAM" id="Phobius"/>
    </source>
</evidence>
<dbReference type="Gene3D" id="2.40.10.120">
    <property type="match status" value="1"/>
</dbReference>
<dbReference type="RefSeq" id="WP_265418857.1">
    <property type="nucleotide sequence ID" value="NZ_CP093443.1"/>
</dbReference>
<dbReference type="PRINTS" id="PR00834">
    <property type="entry name" value="PROTEASES2C"/>
</dbReference>